<dbReference type="PROSITE" id="PS50878">
    <property type="entry name" value="RT_POL"/>
    <property type="match status" value="1"/>
</dbReference>
<evidence type="ECO:0000259" key="1">
    <source>
        <dbReference type="PROSITE" id="PS50878"/>
    </source>
</evidence>
<reference evidence="2" key="3">
    <citation type="submission" date="1999-06" db="EMBL/GenBank/DDBJ databases">
        <authorList>
            <person name="Waterston R."/>
        </authorList>
    </citation>
    <scope>NUCLEOTIDE SEQUENCE</scope>
</reference>
<proteinExistence type="predicted"/>
<dbReference type="InterPro" id="IPR052343">
    <property type="entry name" value="Retrotransposon-Effector_Assoc"/>
</dbReference>
<dbReference type="SUPFAM" id="SSF56672">
    <property type="entry name" value="DNA/RNA polymerases"/>
    <property type="match status" value="1"/>
</dbReference>
<reference evidence="2" key="1">
    <citation type="submission" date="1999-05" db="EMBL/GenBank/DDBJ databases">
        <title>The A. thaliana Genome Sequencing Project.</title>
        <authorList>
            <person name="WashU"/>
        </authorList>
    </citation>
    <scope>NUCLEOTIDE SEQUENCE</scope>
</reference>
<dbReference type="AlphaFoldDB" id="Q9XGZ5"/>
<dbReference type="PANTHER" id="PTHR46890:SF48">
    <property type="entry name" value="RNA-DIRECTED DNA POLYMERASE"/>
    <property type="match status" value="1"/>
</dbReference>
<dbReference type="Pfam" id="PF00078">
    <property type="entry name" value="RVT_1"/>
    <property type="match status" value="1"/>
</dbReference>
<accession>Q9XGZ5</accession>
<dbReference type="InterPro" id="IPR000477">
    <property type="entry name" value="RT_dom"/>
</dbReference>
<gene>
    <name evidence="2" type="primary">T1N24.20</name>
</gene>
<feature type="domain" description="Reverse transcriptase" evidence="1">
    <location>
        <begin position="1"/>
        <end position="220"/>
    </location>
</feature>
<dbReference type="InterPro" id="IPR043502">
    <property type="entry name" value="DNA/RNA_pol_sf"/>
</dbReference>
<dbReference type="PANTHER" id="PTHR46890">
    <property type="entry name" value="NON-LTR RETROLELEMENT REVERSE TRANSCRIPTASE-LIKE PROTEIN-RELATED"/>
    <property type="match status" value="1"/>
</dbReference>
<sequence>MADLRPISLCSVMYKVISKILVSRLKPILADLVSPTQSAFVEERLISDNTLIAHEIVHSLRTHDSMSKDFMAIKTDLSKAFDRVEWSYLRHLLLALGFHNDWVELVMSCVTTVSYTVLVNGHPHGLVVPQRGLRQGDPLSPFLFVLCTEGLSHLLNRAEQQGLISGMRFSPEGPSIHHLLFADDSLFVCKADDDQCRSPGIDRSSAGGRFLDSCYLFWSK</sequence>
<dbReference type="EMBL" id="AF149413">
    <property type="protein sequence ID" value="AAD40135.1"/>
    <property type="molecule type" value="Genomic_DNA"/>
</dbReference>
<organism evidence="2">
    <name type="scientific">Arabidopsis thaliana</name>
    <name type="common">Mouse-ear cress</name>
    <dbReference type="NCBI Taxonomy" id="3702"/>
    <lineage>
        <taxon>Eukaryota</taxon>
        <taxon>Viridiplantae</taxon>
        <taxon>Streptophyta</taxon>
        <taxon>Embryophyta</taxon>
        <taxon>Tracheophyta</taxon>
        <taxon>Spermatophyta</taxon>
        <taxon>Magnoliopsida</taxon>
        <taxon>eudicotyledons</taxon>
        <taxon>Gunneridae</taxon>
        <taxon>Pentapetalae</taxon>
        <taxon>rosids</taxon>
        <taxon>malvids</taxon>
        <taxon>Brassicales</taxon>
        <taxon>Brassicaceae</taxon>
        <taxon>Camelineae</taxon>
        <taxon>Arabidopsis</taxon>
    </lineage>
</organism>
<reference evidence="2" key="2">
    <citation type="submission" date="1999-05" db="EMBL/GenBank/DDBJ databases">
        <title>The sequence of A. thaliana T1N24.</title>
        <authorList>
            <person name="Murray J."/>
            <person name="Langston Y."/>
            <person name="Clarke K."/>
            <person name="Drone K."/>
        </authorList>
    </citation>
    <scope>NUCLEOTIDE SEQUENCE</scope>
</reference>
<reference key="4">
    <citation type="journal article" date="2000" name="Nature">
        <title>Sequence and analysis of chromosome 5 of the plant Arabidopsis thaliana.</title>
        <authorList>
            <consortium name="Kazusa DNA Research Institute"/>
            <consortium name="Cold Spring Harbor and Washington University in St Louis Sequencing Consortium"/>
            <consortium name="European Union Arabidopsis Genome Sequencing Consortium"/>
            <person name="Tabata S."/>
            <person name="Kaneko T."/>
            <person name="Nakamura Y."/>
            <person name="Kotani H."/>
            <person name="Kato T."/>
            <person name="Asamizu E."/>
            <person name="Miyajima N."/>
            <person name="Sasamoto S."/>
            <person name="Kimura T."/>
            <person name="Hosouchi T."/>
            <person name="Kawashima K."/>
            <person name="Kohara M."/>
            <person name="Matsumoto M."/>
            <person name="Matsuno A."/>
            <person name="Muraki A."/>
            <person name="Nakayama S."/>
            <person name="Nakazaki N."/>
            <person name="Naruo K."/>
            <person name="Okumura S."/>
            <person name="Shinpo S."/>
            <person name="Takeuchi C."/>
            <person name="Wada T."/>
            <person name="Watanabe A."/>
            <person name="Yamada M."/>
            <person name="Yasuda M."/>
            <person name="Sato S."/>
            <person name="de la Bastide M."/>
            <person name="Huang E."/>
            <person name="Spiegel L."/>
            <person name="Gnoj L."/>
            <person name="O'Shaughnessy A."/>
            <person name="Preston R."/>
            <person name="Habermann K."/>
            <person name="Murray J."/>
            <person name="Johnson D."/>
            <person name="Rohlfing T."/>
            <person name="Nelson J."/>
            <person name="Stoneking T."/>
            <person name="Pepin K."/>
            <person name="Spieth J."/>
            <person name="Sekhon M."/>
            <person name="Armstrong J."/>
            <person name="Becker M."/>
            <person name="Belter E."/>
            <person name="Cordum H."/>
            <person name="Cordes M."/>
            <person name="Courtney L."/>
            <person name="Courtney W."/>
            <person name="Dante M."/>
            <person name="Du H."/>
            <person name="Edwards J."/>
            <person name="Fryman J."/>
            <person name="Haakensen B."/>
            <person name="Lamar E."/>
            <person name="Latreille P."/>
            <person name="Leonard S."/>
            <person name="Meyer R."/>
            <person name="Mulvaney E."/>
            <person name="Ozersky P."/>
            <person name="Riley A."/>
            <person name="Strowmatt C."/>
            <person name="Wagner-McPherson C."/>
            <person name="Wollam A."/>
            <person name="Yoakum M."/>
            <person name="Bell M."/>
            <person name="Dedhia N."/>
            <person name="Parnell L."/>
            <person name="Shah R."/>
            <person name="Rodriguez M."/>
            <person name="See L.H."/>
            <person name="Vil D."/>
            <person name="Baker J."/>
            <person name="Kirchoff K."/>
            <person name="Toth K."/>
            <person name="King L."/>
            <person name="Bahret A."/>
            <person name="Miller B."/>
            <person name="Marra M."/>
            <person name="Martienssen R."/>
            <person name="McCombie W.R."/>
            <person name="Wilson R.K."/>
            <person name="Murphy G."/>
            <person name="Bancroft I."/>
            <person name="Volckaert G."/>
            <person name="Wambutt R."/>
            <person name="Dusterhoft A."/>
            <person name="Stiekema W."/>
            <person name="Pohl T."/>
            <person name="Entian K.D."/>
            <person name="Terryn N."/>
            <person name="Hartley N."/>
            <person name="Bent E."/>
            <person name="Johnson S."/>
            <person name="Langham S.A."/>
            <person name="McCullagh B."/>
            <person name="Robben J."/>
            <person name="Grymonprez B."/>
            <person name="Zimmermann W."/>
            <person name="Ramsperger U."/>
            <person name="Wedler H."/>
            <person name="Balke K."/>
            <person name="Wedler E."/>
            <person name="Peters S."/>
            <person name="van Staveren M."/>
            <person name="Dirkse W."/>
            <person name="Mooijman P."/>
            <person name="Lankhorst R.K."/>
            <person name="Weitzenegger T."/>
            <person name="Bothe G."/>
            <person name="Rose M."/>
            <person name="Hauf J."/>
            <person name="Berneiser S."/>
            <person name="Hempel S."/>
            <person name="Feldpausch M."/>
            <person name="Lamberth S."/>
            <person name="Villarroel R."/>
            <person name="Gielen J."/>
            <person name="Ardiles W."/>
            <person name="Bents O."/>
            <person name="Lemcke K."/>
            <person name="Kolesov G."/>
            <person name="Mayer K."/>
            <person name="Rudd S."/>
            <person name="Schoof H."/>
            <person name="Schueller C."/>
            <person name="Zaccaria P."/>
            <person name="Mewes H.W."/>
            <person name="Bevan M."/>
            <person name="Fransz P."/>
        </authorList>
    </citation>
    <scope>NUCLEOTIDE SEQUENCE [LARGE SCALE GENOMIC DNA]</scope>
    <source>
        <strain>cv. Columbia</strain>
    </source>
</reference>
<evidence type="ECO:0000313" key="2">
    <source>
        <dbReference type="EMBL" id="AAD40135.1"/>
    </source>
</evidence>
<name>Q9XGZ5_ARATH</name>
<protein>
    <submittedName>
        <fullName evidence="2">T1N24.20 protein</fullName>
    </submittedName>
</protein>
<dbReference type="CDD" id="cd01650">
    <property type="entry name" value="RT_nLTR_like"/>
    <property type="match status" value="1"/>
</dbReference>